<feature type="region of interest" description="Disordered" evidence="1">
    <location>
        <begin position="204"/>
        <end position="239"/>
    </location>
</feature>
<evidence type="ECO:0000313" key="3">
    <source>
        <dbReference type="EMBL" id="KAJ5533141.1"/>
    </source>
</evidence>
<keyword evidence="2" id="KW-1133">Transmembrane helix</keyword>
<feature type="transmembrane region" description="Helical" evidence="2">
    <location>
        <begin position="161"/>
        <end position="184"/>
    </location>
</feature>
<feature type="compositionally biased region" description="Basic and acidic residues" evidence="1">
    <location>
        <begin position="215"/>
        <end position="226"/>
    </location>
</feature>
<dbReference type="EMBL" id="JAQIZZ010000007">
    <property type="protein sequence ID" value="KAJ5533141.1"/>
    <property type="molecule type" value="Genomic_DNA"/>
</dbReference>
<dbReference type="Proteomes" id="UP001220324">
    <property type="component" value="Unassembled WGS sequence"/>
</dbReference>
<keyword evidence="2" id="KW-0812">Transmembrane</keyword>
<sequence>MATCYDLHLGAININYSDLPCEDVSQVGHNVTCCVRGSVCMSNGICQNADKNGYYSADCTDPTLQDPICQNRCGGLAGSQITYNSTSGLWACCSYNGGKSNCSEPTDQLFPAPGPSSLTSLQYLPTTGSATYSTLATSISTSSNTALSSCSSSSSNIGSGAAAGIGVGAGVGVIIIATAVAFLISKRRRNTQTDDIQRDVVFPASTKSDPWNNMRELDNKPLARELDGEDSLPELPSGH</sequence>
<comment type="caution">
    <text evidence="3">The sequence shown here is derived from an EMBL/GenBank/DDBJ whole genome shotgun (WGS) entry which is preliminary data.</text>
</comment>
<evidence type="ECO:0000256" key="2">
    <source>
        <dbReference type="SAM" id="Phobius"/>
    </source>
</evidence>
<evidence type="ECO:0000256" key="1">
    <source>
        <dbReference type="SAM" id="MobiDB-lite"/>
    </source>
</evidence>
<keyword evidence="2" id="KW-0472">Membrane</keyword>
<gene>
    <name evidence="3" type="ORF">N7494_009693</name>
</gene>
<evidence type="ECO:0000313" key="4">
    <source>
        <dbReference type="Proteomes" id="UP001220324"/>
    </source>
</evidence>
<keyword evidence="4" id="KW-1185">Reference proteome</keyword>
<reference evidence="3 4" key="1">
    <citation type="journal article" date="2023" name="IMA Fungus">
        <title>Comparative genomic study of the Penicillium genus elucidates a diverse pangenome and 15 lateral gene transfer events.</title>
        <authorList>
            <person name="Petersen C."/>
            <person name="Sorensen T."/>
            <person name="Nielsen M.R."/>
            <person name="Sondergaard T.E."/>
            <person name="Sorensen J.L."/>
            <person name="Fitzpatrick D.A."/>
            <person name="Frisvad J.C."/>
            <person name="Nielsen K.L."/>
        </authorList>
    </citation>
    <scope>NUCLEOTIDE SEQUENCE [LARGE SCALE GENOMIC DNA]</scope>
    <source>
        <strain evidence="3 4">IBT 35679</strain>
    </source>
</reference>
<protein>
    <submittedName>
        <fullName evidence="3">Uncharacterized protein</fullName>
    </submittedName>
</protein>
<accession>A0AAD6CQC5</accession>
<dbReference type="AlphaFoldDB" id="A0AAD6CQC5"/>
<proteinExistence type="predicted"/>
<name>A0AAD6CQC5_9EURO</name>
<organism evidence="3 4">
    <name type="scientific">Penicillium frequentans</name>
    <dbReference type="NCBI Taxonomy" id="3151616"/>
    <lineage>
        <taxon>Eukaryota</taxon>
        <taxon>Fungi</taxon>
        <taxon>Dikarya</taxon>
        <taxon>Ascomycota</taxon>
        <taxon>Pezizomycotina</taxon>
        <taxon>Eurotiomycetes</taxon>
        <taxon>Eurotiomycetidae</taxon>
        <taxon>Eurotiales</taxon>
        <taxon>Aspergillaceae</taxon>
        <taxon>Penicillium</taxon>
    </lineage>
</organism>